<dbReference type="Pfam" id="PF03807">
    <property type="entry name" value="F420_oxidored"/>
    <property type="match status" value="1"/>
</dbReference>
<feature type="binding site" evidence="6">
    <location>
        <begin position="7"/>
        <end position="12"/>
    </location>
    <ligand>
        <name>NADP(+)</name>
        <dbReference type="ChEBI" id="CHEBI:58349"/>
    </ligand>
</feature>
<keyword evidence="3 4" id="KW-0560">Oxidoreductase</keyword>
<dbReference type="PANTHER" id="PTHR11645">
    <property type="entry name" value="PYRROLINE-5-CARBOXYLATE REDUCTASE"/>
    <property type="match status" value="1"/>
</dbReference>
<proteinExistence type="inferred from homology"/>
<evidence type="ECO:0000259" key="8">
    <source>
        <dbReference type="Pfam" id="PF14748"/>
    </source>
</evidence>
<evidence type="ECO:0000256" key="3">
    <source>
        <dbReference type="ARBA" id="ARBA00023002"/>
    </source>
</evidence>
<protein>
    <recommendedName>
        <fullName evidence="4 5">Pyrroline-5-carboxylate reductase</fullName>
        <shortName evidence="4">P5C reductase</shortName>
        <shortName evidence="4">P5CR</shortName>
        <ecNumber evidence="4 5">1.5.1.2</ecNumber>
    </recommendedName>
    <alternativeName>
        <fullName evidence="4">PCA reductase</fullName>
    </alternativeName>
</protein>
<dbReference type="HAMAP" id="MF_01925">
    <property type="entry name" value="P5C_reductase"/>
    <property type="match status" value="1"/>
</dbReference>
<dbReference type="AlphaFoldDB" id="A0A372MI17"/>
<sequence length="267" mass="27753">MDTIGIIGCGNMGGAIAGSLQMKVIVYDSDSRKAEQLATNKATITVVDSLQALFKECSTMLIAVKPQILSTLYPELQALGSNSKRWISIAAGIPLSVLTEKLGTHEIVRFMPNIAAQYGRAVTAVAPAEGCSASLREDSLQVASSFGSAFLLPESQFSAFIGISGSAIAYVFSFLHALAMGGVAQGIAYPQALQIANDTLKSATSLIDATKANPVELATRVCSAGGTTIEGMKALAQGGFEGLVMRAVEASSEKSKVLEEQAAKQGK</sequence>
<comment type="catalytic activity">
    <reaction evidence="4">
        <text>L-proline + NADP(+) = (S)-1-pyrroline-5-carboxylate + NADPH + 2 H(+)</text>
        <dbReference type="Rhea" id="RHEA:14109"/>
        <dbReference type="ChEBI" id="CHEBI:15378"/>
        <dbReference type="ChEBI" id="CHEBI:17388"/>
        <dbReference type="ChEBI" id="CHEBI:57783"/>
        <dbReference type="ChEBI" id="CHEBI:58349"/>
        <dbReference type="ChEBI" id="CHEBI:60039"/>
        <dbReference type="EC" id="1.5.1.2"/>
    </reaction>
</comment>
<dbReference type="InterPro" id="IPR028939">
    <property type="entry name" value="P5C_Rdtase_cat_N"/>
</dbReference>
<comment type="similarity">
    <text evidence="1 4">Belongs to the pyrroline-5-carboxylate reductase family.</text>
</comment>
<comment type="function">
    <text evidence="4">Catalyzes the reduction of 1-pyrroline-5-carboxylate (PCA) to L-proline.</text>
</comment>
<evidence type="ECO:0000256" key="4">
    <source>
        <dbReference type="HAMAP-Rule" id="MF_01925"/>
    </source>
</evidence>
<evidence type="ECO:0000256" key="2">
    <source>
        <dbReference type="ARBA" id="ARBA00022857"/>
    </source>
</evidence>
<gene>
    <name evidence="4 9" type="primary">proC</name>
    <name evidence="9" type="ORF">DYP60_05275</name>
</gene>
<dbReference type="InterPro" id="IPR036291">
    <property type="entry name" value="NAD(P)-bd_dom_sf"/>
</dbReference>
<name>A0A372MI17_9SPIR</name>
<evidence type="ECO:0000256" key="1">
    <source>
        <dbReference type="ARBA" id="ARBA00005525"/>
    </source>
</evidence>
<dbReference type="SUPFAM" id="SSF48179">
    <property type="entry name" value="6-phosphogluconate dehydrogenase C-terminal domain-like"/>
    <property type="match status" value="1"/>
</dbReference>
<dbReference type="NCBIfam" id="TIGR00112">
    <property type="entry name" value="proC"/>
    <property type="match status" value="1"/>
</dbReference>
<reference evidence="10" key="1">
    <citation type="submission" date="2018-08" db="EMBL/GenBank/DDBJ databases">
        <authorList>
            <person name="Grouzdev D.S."/>
            <person name="Krutkina M.S."/>
        </authorList>
    </citation>
    <scope>NUCLEOTIDE SEQUENCE [LARGE SCALE GENOMIC DNA]</scope>
    <source>
        <strain evidence="10">4-11</strain>
    </source>
</reference>
<keyword evidence="4" id="KW-0963">Cytoplasm</keyword>
<dbReference type="Proteomes" id="UP000264002">
    <property type="component" value="Unassembled WGS sequence"/>
</dbReference>
<evidence type="ECO:0000313" key="10">
    <source>
        <dbReference type="Proteomes" id="UP000264002"/>
    </source>
</evidence>
<dbReference type="GO" id="GO:0005737">
    <property type="term" value="C:cytoplasm"/>
    <property type="evidence" value="ECO:0007669"/>
    <property type="project" value="UniProtKB-SubCell"/>
</dbReference>
<dbReference type="RefSeq" id="WP_117329839.1">
    <property type="nucleotide sequence ID" value="NZ_QUWK01000004.1"/>
</dbReference>
<comment type="catalytic activity">
    <reaction evidence="4">
        <text>L-proline + NAD(+) = (S)-1-pyrroline-5-carboxylate + NADH + 2 H(+)</text>
        <dbReference type="Rhea" id="RHEA:14105"/>
        <dbReference type="ChEBI" id="CHEBI:15378"/>
        <dbReference type="ChEBI" id="CHEBI:17388"/>
        <dbReference type="ChEBI" id="CHEBI:57540"/>
        <dbReference type="ChEBI" id="CHEBI:57945"/>
        <dbReference type="ChEBI" id="CHEBI:60039"/>
        <dbReference type="EC" id="1.5.1.2"/>
    </reaction>
</comment>
<reference evidence="9 10" key="2">
    <citation type="submission" date="2018-09" db="EMBL/GenBank/DDBJ databases">
        <title>Genome of Sphaerochaeta halotolerans strain 4-11.</title>
        <authorList>
            <person name="Nazina T.N."/>
            <person name="Sokolova D.S."/>
        </authorList>
    </citation>
    <scope>NUCLEOTIDE SEQUENCE [LARGE SCALE GENOMIC DNA]</scope>
    <source>
        <strain evidence="9 10">4-11</strain>
    </source>
</reference>
<dbReference type="Gene3D" id="1.10.3730.10">
    <property type="entry name" value="ProC C-terminal domain-like"/>
    <property type="match status" value="1"/>
</dbReference>
<dbReference type="PIRSF" id="PIRSF000193">
    <property type="entry name" value="Pyrrol-5-carb_rd"/>
    <property type="match status" value="1"/>
</dbReference>
<feature type="domain" description="Pyrroline-5-carboxylate reductase dimerisation" evidence="8">
    <location>
        <begin position="154"/>
        <end position="256"/>
    </location>
</feature>
<dbReference type="UniPathway" id="UPA00098">
    <property type="reaction ID" value="UER00361"/>
</dbReference>
<dbReference type="FunFam" id="1.10.3730.10:FF:000001">
    <property type="entry name" value="Pyrroline-5-carboxylate reductase"/>
    <property type="match status" value="1"/>
</dbReference>
<dbReference type="InterPro" id="IPR029036">
    <property type="entry name" value="P5CR_dimer"/>
</dbReference>
<organism evidence="9 10">
    <name type="scientific">Sphaerochaeta halotolerans</name>
    <dbReference type="NCBI Taxonomy" id="2293840"/>
    <lineage>
        <taxon>Bacteria</taxon>
        <taxon>Pseudomonadati</taxon>
        <taxon>Spirochaetota</taxon>
        <taxon>Spirochaetia</taxon>
        <taxon>Spirochaetales</taxon>
        <taxon>Sphaerochaetaceae</taxon>
        <taxon>Sphaerochaeta</taxon>
    </lineage>
</organism>
<dbReference type="InterPro" id="IPR008927">
    <property type="entry name" value="6-PGluconate_DH-like_C_sf"/>
</dbReference>
<dbReference type="Pfam" id="PF14748">
    <property type="entry name" value="P5CR_dimer"/>
    <property type="match status" value="1"/>
</dbReference>
<dbReference type="EMBL" id="QUWK01000004">
    <property type="protein sequence ID" value="RFU95427.1"/>
    <property type="molecule type" value="Genomic_DNA"/>
</dbReference>
<comment type="subcellular location">
    <subcellularLocation>
        <location evidence="4">Cytoplasm</location>
    </subcellularLocation>
</comment>
<feature type="binding site" evidence="6">
    <location>
        <begin position="63"/>
        <end position="66"/>
    </location>
    <ligand>
        <name>NADP(+)</name>
        <dbReference type="ChEBI" id="CHEBI:58349"/>
    </ligand>
</feature>
<feature type="domain" description="Pyrroline-5-carboxylate reductase catalytic N-terminal" evidence="7">
    <location>
        <begin position="3"/>
        <end position="92"/>
    </location>
</feature>
<accession>A0A372MI17</accession>
<dbReference type="GO" id="GO:0055129">
    <property type="term" value="P:L-proline biosynthetic process"/>
    <property type="evidence" value="ECO:0007669"/>
    <property type="project" value="UniProtKB-UniRule"/>
</dbReference>
<keyword evidence="2 4" id="KW-0521">NADP</keyword>
<comment type="pathway">
    <text evidence="4">Amino-acid biosynthesis; L-proline biosynthesis; L-proline from L-glutamate 5-semialdehyde: step 1/1.</text>
</comment>
<dbReference type="EC" id="1.5.1.2" evidence="4 5"/>
<comment type="caution">
    <text evidence="9">The sequence shown here is derived from an EMBL/GenBank/DDBJ whole genome shotgun (WGS) entry which is preliminary data.</text>
</comment>
<dbReference type="PANTHER" id="PTHR11645:SF0">
    <property type="entry name" value="PYRROLINE-5-CARBOXYLATE REDUCTASE 3"/>
    <property type="match status" value="1"/>
</dbReference>
<dbReference type="Gene3D" id="3.40.50.720">
    <property type="entry name" value="NAD(P)-binding Rossmann-like Domain"/>
    <property type="match status" value="1"/>
</dbReference>
<dbReference type="GO" id="GO:0004735">
    <property type="term" value="F:pyrroline-5-carboxylate reductase activity"/>
    <property type="evidence" value="ECO:0007669"/>
    <property type="project" value="UniProtKB-UniRule"/>
</dbReference>
<keyword evidence="10" id="KW-1185">Reference proteome</keyword>
<evidence type="ECO:0000259" key="7">
    <source>
        <dbReference type="Pfam" id="PF03807"/>
    </source>
</evidence>
<keyword evidence="4" id="KW-0641">Proline biosynthesis</keyword>
<evidence type="ECO:0000256" key="6">
    <source>
        <dbReference type="PIRSR" id="PIRSR000193-1"/>
    </source>
</evidence>
<dbReference type="InterPro" id="IPR000304">
    <property type="entry name" value="Pyrroline-COOH_reductase"/>
</dbReference>
<evidence type="ECO:0000256" key="5">
    <source>
        <dbReference type="NCBIfam" id="TIGR00112"/>
    </source>
</evidence>
<keyword evidence="4" id="KW-0028">Amino-acid biosynthesis</keyword>
<dbReference type="SUPFAM" id="SSF51735">
    <property type="entry name" value="NAD(P)-binding Rossmann-fold domains"/>
    <property type="match status" value="1"/>
</dbReference>
<evidence type="ECO:0000313" key="9">
    <source>
        <dbReference type="EMBL" id="RFU95427.1"/>
    </source>
</evidence>